<gene>
    <name evidence="3" type="ORF">DI563_18210</name>
</gene>
<evidence type="ECO:0000256" key="1">
    <source>
        <dbReference type="SAM" id="MobiDB-lite"/>
    </source>
</evidence>
<accession>A0A2W5RJI8</accession>
<evidence type="ECO:0000313" key="4">
    <source>
        <dbReference type="Proteomes" id="UP000249135"/>
    </source>
</evidence>
<feature type="compositionally biased region" description="Polar residues" evidence="1">
    <location>
        <begin position="1"/>
        <end position="24"/>
    </location>
</feature>
<reference evidence="3 4" key="1">
    <citation type="submission" date="2017-08" db="EMBL/GenBank/DDBJ databases">
        <title>Infants hospitalized years apart are colonized by the same room-sourced microbial strains.</title>
        <authorList>
            <person name="Brooks B."/>
            <person name="Olm M.R."/>
            <person name="Firek B.A."/>
            <person name="Baker R."/>
            <person name="Thomas B.C."/>
            <person name="Morowitz M.J."/>
            <person name="Banfield J.F."/>
        </authorList>
    </citation>
    <scope>NUCLEOTIDE SEQUENCE [LARGE SCALE GENOMIC DNA]</scope>
    <source>
        <strain evidence="3">S2_005_003_R2_41</strain>
    </source>
</reference>
<dbReference type="Gene3D" id="2.40.10.10">
    <property type="entry name" value="Trypsin-like serine proteases"/>
    <property type="match status" value="2"/>
</dbReference>
<dbReference type="EMBL" id="QFPP01000262">
    <property type="protein sequence ID" value="PZQ70697.1"/>
    <property type="molecule type" value="Genomic_DNA"/>
</dbReference>
<dbReference type="Pfam" id="PF18885">
    <property type="entry name" value="DUF5648"/>
    <property type="match status" value="1"/>
</dbReference>
<organism evidence="3 4">
    <name type="scientific">Variovorax paradoxus</name>
    <dbReference type="NCBI Taxonomy" id="34073"/>
    <lineage>
        <taxon>Bacteria</taxon>
        <taxon>Pseudomonadati</taxon>
        <taxon>Pseudomonadota</taxon>
        <taxon>Betaproteobacteria</taxon>
        <taxon>Burkholderiales</taxon>
        <taxon>Comamonadaceae</taxon>
        <taxon>Variovorax</taxon>
    </lineage>
</organism>
<dbReference type="InterPro" id="IPR043708">
    <property type="entry name" value="DUF5648"/>
</dbReference>
<name>A0A2W5RJI8_VARPD</name>
<dbReference type="SUPFAM" id="SSF50494">
    <property type="entry name" value="Trypsin-like serine proteases"/>
    <property type="match status" value="1"/>
</dbReference>
<comment type="caution">
    <text evidence="3">The sequence shown here is derived from an EMBL/GenBank/DDBJ whole genome shotgun (WGS) entry which is preliminary data.</text>
</comment>
<sequence>MATTSGSETRGAQESKPAQASSAPTALIEEKISTGPSTAEVNPLRSRPAQDAPSARSVLLPALAAAQRPGVQKSASAQLGVPVKVGQARSVDATATASGTAELLKWTPSSRGGKVTALRFVSSGALGVRVGLLVKSLPIGSIVRFYADGSGQVYEIPAQEVLSTIDRNLAAGDSGDPAHTYWSPNLGGEAISVEVEVPPNTDTGNVQFSVPTLSHVTVDIRDLKSIQKVGEAGSCNFDVSCDMSVAQLSKSVALMDFIADGTGGTTAGSAYVCTGTLMNDRMSSGIPYFLSANHCIPTQTVASSLYTFWSYKSASCGSTQLSTLSSLMMSGAALLYASGSTDTSFMRLNGQPPAGAVYAGSSTIALDPAASVYDVHHPEGDYQKVSSGTFQGYASCTTGGCLASSSATNSNFLRVRWWSGTTEPGSSGSGLFTRLNGKDYLVGQLYGGSASCSNILGSDYFGRFDVAFNSALSQWLGASSPTLRVPVYRLYNTNTGTHFYTIDPAERDWAVQKIRELTYEGVAFYAFGVPGTATNAVYRFYNREKGVHFYTISQAERDQVIATLPQFTFEGVAWYANTAPGSAATQMYRFYNREKGVHFYTISPAERDQVISTLPQFSYEGVGYYAWTF</sequence>
<dbReference type="PANTHER" id="PTHR36234:SF5">
    <property type="entry name" value="LYSYL ENDOPEPTIDASE"/>
    <property type="match status" value="1"/>
</dbReference>
<evidence type="ECO:0000259" key="2">
    <source>
        <dbReference type="Pfam" id="PF18885"/>
    </source>
</evidence>
<feature type="region of interest" description="Disordered" evidence="1">
    <location>
        <begin position="1"/>
        <end position="55"/>
    </location>
</feature>
<dbReference type="PANTHER" id="PTHR36234">
    <property type="entry name" value="LYSYL ENDOPEPTIDASE"/>
    <property type="match status" value="1"/>
</dbReference>
<evidence type="ECO:0000313" key="3">
    <source>
        <dbReference type="EMBL" id="PZQ70697.1"/>
    </source>
</evidence>
<dbReference type="Proteomes" id="UP000249135">
    <property type="component" value="Unassembled WGS sequence"/>
</dbReference>
<dbReference type="InterPro" id="IPR043504">
    <property type="entry name" value="Peptidase_S1_PA_chymotrypsin"/>
</dbReference>
<proteinExistence type="predicted"/>
<protein>
    <submittedName>
        <fullName evidence="3">Peptidase S1</fullName>
    </submittedName>
</protein>
<feature type="domain" description="DUF5648" evidence="2">
    <location>
        <begin position="486"/>
        <end position="627"/>
    </location>
</feature>
<dbReference type="InterPro" id="IPR009003">
    <property type="entry name" value="Peptidase_S1_PA"/>
</dbReference>
<dbReference type="AlphaFoldDB" id="A0A2W5RJI8"/>